<protein>
    <submittedName>
        <fullName evidence="4">Transposase, IS30 family</fullName>
    </submittedName>
</protein>
<organism evidence="4 5">
    <name type="scientific">Acetivibrio clariflavus (strain DSM 19732 / NBRC 101661 / EBR45)</name>
    <name type="common">Clostridium clariflavum</name>
    <dbReference type="NCBI Taxonomy" id="720554"/>
    <lineage>
        <taxon>Bacteria</taxon>
        <taxon>Bacillati</taxon>
        <taxon>Bacillota</taxon>
        <taxon>Clostridia</taxon>
        <taxon>Eubacteriales</taxon>
        <taxon>Oscillospiraceae</taxon>
        <taxon>Acetivibrio</taxon>
    </lineage>
</organism>
<feature type="domain" description="Integrase catalytic" evidence="2">
    <location>
        <begin position="178"/>
        <end position="344"/>
    </location>
</feature>
<dbReference type="InterPro" id="IPR051917">
    <property type="entry name" value="Transposase-Integrase"/>
</dbReference>
<evidence type="ECO:0000313" key="5">
    <source>
        <dbReference type="Proteomes" id="UP000005435"/>
    </source>
</evidence>
<dbReference type="HOGENOM" id="CLU_035706_0_2_9"/>
<dbReference type="Gene3D" id="3.30.420.10">
    <property type="entry name" value="Ribonuclease H-like superfamily/Ribonuclease H"/>
    <property type="match status" value="1"/>
</dbReference>
<dbReference type="InterPro" id="IPR012337">
    <property type="entry name" value="RNaseH-like_sf"/>
</dbReference>
<dbReference type="InterPro" id="IPR025246">
    <property type="entry name" value="IS30-like_HTH"/>
</dbReference>
<dbReference type="EMBL" id="CP003065">
    <property type="protein sequence ID" value="AEV69989.1"/>
    <property type="molecule type" value="Genomic_DNA"/>
</dbReference>
<dbReference type="GO" id="GO:0006310">
    <property type="term" value="P:DNA recombination"/>
    <property type="evidence" value="ECO:0007669"/>
    <property type="project" value="UniProtKB-KW"/>
</dbReference>
<reference evidence="5" key="1">
    <citation type="submission" date="2011-12" db="EMBL/GenBank/DDBJ databases">
        <title>Complete sequence of Clostridium clariflavum DSM 19732.</title>
        <authorList>
            <consortium name="US DOE Joint Genome Institute"/>
            <person name="Lucas S."/>
            <person name="Han J."/>
            <person name="Lapidus A."/>
            <person name="Cheng J.-F."/>
            <person name="Goodwin L."/>
            <person name="Pitluck S."/>
            <person name="Peters L."/>
            <person name="Teshima H."/>
            <person name="Detter J.C."/>
            <person name="Han C."/>
            <person name="Tapia R."/>
            <person name="Land M."/>
            <person name="Hauser L."/>
            <person name="Kyrpides N."/>
            <person name="Ivanova N."/>
            <person name="Pagani I."/>
            <person name="Kitzmiller T."/>
            <person name="Lynd L."/>
            <person name="Izquierdo J."/>
            <person name="Woyke T."/>
        </authorList>
    </citation>
    <scope>NUCLEOTIDE SEQUENCE [LARGE SCALE GENOMIC DNA]</scope>
    <source>
        <strain evidence="5">DSM 19732 / NBRC 101661 / EBR45</strain>
    </source>
</reference>
<dbReference type="OrthoDB" id="9776104at2"/>
<reference evidence="4 5" key="3">
    <citation type="journal article" date="2012" name="Stand. Genomic Sci.">
        <title>Complete Genome Sequence of Clostridium clariflavum DSM 19732.</title>
        <authorList>
            <person name="Izquierdo J.A."/>
            <person name="Goodwin L."/>
            <person name="Davenport K.W."/>
            <person name="Teshima H."/>
            <person name="Bruce D."/>
            <person name="Detter C."/>
            <person name="Tapia R."/>
            <person name="Han S."/>
            <person name="Land M."/>
            <person name="Hauser L."/>
            <person name="Jeffries C.D."/>
            <person name="Han J."/>
            <person name="Pitluck S."/>
            <person name="Nolan M."/>
            <person name="Chen A."/>
            <person name="Huntemann M."/>
            <person name="Mavromatis K."/>
            <person name="Mikhailova N."/>
            <person name="Liolios K."/>
            <person name="Woyke T."/>
            <person name="Lynd L.R."/>
        </authorList>
    </citation>
    <scope>NUCLEOTIDE SEQUENCE [LARGE SCALE GENOMIC DNA]</scope>
    <source>
        <strain evidence="4">DSM 19732</strain>
        <strain evidence="5">DSM 19732 / NBRC 101661 / EBR45</strain>
    </source>
</reference>
<dbReference type="KEGG" id="ccl:Clocl_3510"/>
<dbReference type="SUPFAM" id="SSF53098">
    <property type="entry name" value="Ribonuclease H-like"/>
    <property type="match status" value="1"/>
</dbReference>
<dbReference type="Gene3D" id="1.10.10.60">
    <property type="entry name" value="Homeodomain-like"/>
    <property type="match status" value="1"/>
</dbReference>
<keyword evidence="5" id="KW-1185">Reference proteome</keyword>
<evidence type="ECO:0000313" key="3">
    <source>
        <dbReference type="EMBL" id="AEV67080.1"/>
    </source>
</evidence>
<dbReference type="InterPro" id="IPR001584">
    <property type="entry name" value="Integrase_cat-core"/>
</dbReference>
<dbReference type="AlphaFoldDB" id="G8LYK1"/>
<keyword evidence="1" id="KW-0233">DNA recombination</keyword>
<dbReference type="GO" id="GO:0003676">
    <property type="term" value="F:nucleic acid binding"/>
    <property type="evidence" value="ECO:0007669"/>
    <property type="project" value="InterPro"/>
</dbReference>
<dbReference type="PANTHER" id="PTHR10948:SF23">
    <property type="entry name" value="TRANSPOSASE INSI FOR INSERTION SEQUENCE ELEMENT IS30A-RELATED"/>
    <property type="match status" value="1"/>
</dbReference>
<name>G8LYK1_ACECE</name>
<dbReference type="NCBIfam" id="NF033563">
    <property type="entry name" value="transpos_IS30"/>
    <property type="match status" value="1"/>
</dbReference>
<evidence type="ECO:0000313" key="4">
    <source>
        <dbReference type="EMBL" id="AEV69989.1"/>
    </source>
</evidence>
<gene>
    <name evidence="3" type="ordered locus">Clocl_0342</name>
    <name evidence="4" type="ordered locus">Clocl_3510</name>
</gene>
<dbReference type="GO" id="GO:0004803">
    <property type="term" value="F:transposase activity"/>
    <property type="evidence" value="ECO:0007669"/>
    <property type="project" value="TreeGrafter"/>
</dbReference>
<dbReference type="PANTHER" id="PTHR10948">
    <property type="entry name" value="TRANSPOSASE"/>
    <property type="match status" value="1"/>
</dbReference>
<dbReference type="InterPro" id="IPR036397">
    <property type="entry name" value="RNaseH_sf"/>
</dbReference>
<dbReference type="GO" id="GO:0015074">
    <property type="term" value="P:DNA integration"/>
    <property type="evidence" value="ECO:0007669"/>
    <property type="project" value="InterPro"/>
</dbReference>
<dbReference type="RefSeq" id="WP_014253712.1">
    <property type="nucleotide sequence ID" value="NC_016627.1"/>
</dbReference>
<dbReference type="GO" id="GO:0005829">
    <property type="term" value="C:cytosol"/>
    <property type="evidence" value="ECO:0007669"/>
    <property type="project" value="TreeGrafter"/>
</dbReference>
<dbReference type="KEGG" id="ccl:Clocl_0342"/>
<dbReference type="Proteomes" id="UP000005435">
    <property type="component" value="Chromosome"/>
</dbReference>
<evidence type="ECO:0000256" key="1">
    <source>
        <dbReference type="ARBA" id="ARBA00023172"/>
    </source>
</evidence>
<proteinExistence type="predicted"/>
<dbReference type="eggNOG" id="COG2826">
    <property type="taxonomic scope" value="Bacteria"/>
</dbReference>
<dbReference type="Pfam" id="PF13936">
    <property type="entry name" value="HTH_38"/>
    <property type="match status" value="1"/>
</dbReference>
<accession>G8LYK1</accession>
<dbReference type="InterPro" id="IPR053392">
    <property type="entry name" value="Transposase_IS30-like"/>
</dbReference>
<dbReference type="PROSITE" id="PS50994">
    <property type="entry name" value="INTEGRASE"/>
    <property type="match status" value="1"/>
</dbReference>
<evidence type="ECO:0000259" key="2">
    <source>
        <dbReference type="PROSITE" id="PS50994"/>
    </source>
</evidence>
<dbReference type="EMBL" id="CP003065">
    <property type="protein sequence ID" value="AEV67080.1"/>
    <property type="molecule type" value="Genomic_DNA"/>
</dbReference>
<dbReference type="GO" id="GO:0032196">
    <property type="term" value="P:transposition"/>
    <property type="evidence" value="ECO:0007669"/>
    <property type="project" value="TreeGrafter"/>
</dbReference>
<sequence length="356" mass="41720">MVIKTNNNTTKRKFKHLNVYERGQIEAFIKEGKSQRYIAKMLGRSPSTISREIKRGTTIQMRHDLTTYRKYFAESGQIAYEKNRLNCGAKCKLARVEDFIKFAEEKILYEKWSPDAVVGSCIVNSKWMHSTIVCTKTLYNYIDQGLLKVRNIDLNLKLRIKPKVRRDRQNKRILGKSIDQRPEDVQLRQTFGHWEIATIIGRKSSDTVILTLTERKTRYELLFLLEARDSNAVNKALLELKNFYGEQFCNIFRTITADNGSEFSRLTEILQPLGIEVYYAHPYSSWERGTNERHNGLIRRFIPKGKAIRDFTATTIKRIQDWLNNLPRKILDYKTPEECFNEELFKIVNDDTSKTA</sequence>
<reference evidence="4" key="2">
    <citation type="submission" date="2011-12" db="EMBL/GenBank/DDBJ databases">
        <authorList>
            <consortium name="US DOE Joint Genome Institute"/>
            <person name="Lucas S."/>
            <person name="Han J."/>
            <person name="Lapidus A."/>
            <person name="Cheng J.-F."/>
            <person name="Goodwin L."/>
            <person name="Pitluck S."/>
            <person name="Peters L."/>
            <person name="Teshima H."/>
            <person name="Detter J.C."/>
            <person name="Han C."/>
            <person name="Tapia R."/>
            <person name="Land M."/>
            <person name="Hauser L."/>
            <person name="Kyrpides N."/>
            <person name="Ivanova N."/>
            <person name="Pagani I."/>
            <person name="Kitzmiller T."/>
            <person name="Lynd L."/>
            <person name="Izquierdo J."/>
            <person name="Woyke T."/>
        </authorList>
    </citation>
    <scope>NUCLEOTIDE SEQUENCE</scope>
    <source>
        <strain evidence="4">DSM 19732</strain>
    </source>
</reference>